<protein>
    <recommendedName>
        <fullName evidence="4">YeeE/YedE family protein</fullName>
    </recommendedName>
</protein>
<evidence type="ECO:0000313" key="2">
    <source>
        <dbReference type="EMBL" id="MDN4122113.1"/>
    </source>
</evidence>
<keyword evidence="1" id="KW-1133">Transmembrane helix</keyword>
<evidence type="ECO:0000256" key="1">
    <source>
        <dbReference type="SAM" id="Phobius"/>
    </source>
</evidence>
<dbReference type="EMBL" id="JAJHNU010000003">
    <property type="protein sequence ID" value="MDN4122113.1"/>
    <property type="molecule type" value="Genomic_DNA"/>
</dbReference>
<proteinExistence type="predicted"/>
<keyword evidence="1" id="KW-0472">Membrane</keyword>
<dbReference type="InterPro" id="IPR046513">
    <property type="entry name" value="DUF6691"/>
</dbReference>
<reference evidence="2" key="1">
    <citation type="submission" date="2021-11" db="EMBL/GenBank/DDBJ databases">
        <title>Draft genome sequence of Alcaligenes endophyticus type strain CCUG 75668T.</title>
        <authorList>
            <person name="Salva-Serra F."/>
            <person name="Duran R.E."/>
            <person name="Seeger M."/>
            <person name="Moore E.R.B."/>
            <person name="Jaen-Luchoro D."/>
        </authorList>
    </citation>
    <scope>NUCLEOTIDE SEQUENCE</scope>
    <source>
        <strain evidence="2">CCUG 75668</strain>
    </source>
</reference>
<feature type="transmembrane region" description="Helical" evidence="1">
    <location>
        <begin position="42"/>
        <end position="62"/>
    </location>
</feature>
<dbReference type="Proteomes" id="UP001168613">
    <property type="component" value="Unassembled WGS sequence"/>
</dbReference>
<sequence length="141" mass="14781">MQTIFFASLSGLIFGLGLLLSGLANPVKVQNFLDLAGQWDPSLALVMGGAIAVALVPFTLARRQPLTLGTHKQIIQLPTSQKIDRPLLLGAALFGVGWGLLGICPGPALVLMGSGSLSALLFVVAMLAGIRLQQMLRHKVA</sequence>
<accession>A0ABT8ELF6</accession>
<keyword evidence="1" id="KW-0812">Transmembrane</keyword>
<comment type="caution">
    <text evidence="2">The sequence shown here is derived from an EMBL/GenBank/DDBJ whole genome shotgun (WGS) entry which is preliminary data.</text>
</comment>
<evidence type="ECO:0000313" key="3">
    <source>
        <dbReference type="Proteomes" id="UP001168613"/>
    </source>
</evidence>
<feature type="transmembrane region" description="Helical" evidence="1">
    <location>
        <begin position="109"/>
        <end position="130"/>
    </location>
</feature>
<evidence type="ECO:0008006" key="4">
    <source>
        <dbReference type="Google" id="ProtNLM"/>
    </source>
</evidence>
<feature type="transmembrane region" description="Helical" evidence="1">
    <location>
        <begin position="83"/>
        <end position="103"/>
    </location>
</feature>
<organism evidence="2 3">
    <name type="scientific">Alcaligenes endophyticus</name>
    <dbReference type="NCBI Taxonomy" id="1929088"/>
    <lineage>
        <taxon>Bacteria</taxon>
        <taxon>Pseudomonadati</taxon>
        <taxon>Pseudomonadota</taxon>
        <taxon>Betaproteobacteria</taxon>
        <taxon>Burkholderiales</taxon>
        <taxon>Alcaligenaceae</taxon>
        <taxon>Alcaligenes</taxon>
    </lineage>
</organism>
<dbReference type="Pfam" id="PF20398">
    <property type="entry name" value="DUF6691"/>
    <property type="match status" value="1"/>
</dbReference>
<name>A0ABT8ELF6_9BURK</name>
<keyword evidence="3" id="KW-1185">Reference proteome</keyword>
<gene>
    <name evidence="2" type="ORF">LMS43_12515</name>
</gene>
<dbReference type="RefSeq" id="WP_266122884.1">
    <property type="nucleotide sequence ID" value="NZ_JAJHNU010000003.1"/>
</dbReference>